<dbReference type="OrthoDB" id="9800184at2"/>
<evidence type="ECO:0000313" key="3">
    <source>
        <dbReference type="EMBL" id="TBT84344.1"/>
    </source>
</evidence>
<keyword evidence="4" id="KW-1185">Reference proteome</keyword>
<keyword evidence="1" id="KW-0560">Oxidoreductase</keyword>
<dbReference type="InterPro" id="IPR016171">
    <property type="entry name" value="Vanillyl_alc_oxidase_C-sub2"/>
</dbReference>
<reference evidence="3 4" key="1">
    <citation type="submission" date="2019-01" db="EMBL/GenBank/DDBJ databases">
        <title>Lactibacter flavus gen. nov., sp. nov., a novel bacterium of the family Propionibacteriaceae isolated from raw milk and dairy products.</title>
        <authorList>
            <person name="Huptas C."/>
            <person name="Wenning M."/>
            <person name="Breitenwieser F."/>
            <person name="Doll E."/>
            <person name="Von Neubeck M."/>
            <person name="Busse H.-J."/>
            <person name="Scherer S."/>
        </authorList>
    </citation>
    <scope>NUCLEOTIDE SEQUENCE [LARGE SCALE GENOMIC DNA]</scope>
    <source>
        <strain evidence="3 4">KCTC 33808</strain>
    </source>
</reference>
<protein>
    <recommendedName>
        <fullName evidence="2">D-arabinono-1,4-lactone oxidase C-terminal domain-containing protein</fullName>
    </recommendedName>
</protein>
<feature type="domain" description="D-arabinono-1,4-lactone oxidase C-terminal" evidence="2">
    <location>
        <begin position="40"/>
        <end position="100"/>
    </location>
</feature>
<dbReference type="EMBL" id="SDMQ01000008">
    <property type="protein sequence ID" value="TBT84344.1"/>
    <property type="molecule type" value="Genomic_DNA"/>
</dbReference>
<gene>
    <name evidence="3" type="ORF">ET989_09380</name>
</gene>
<dbReference type="Gene3D" id="1.10.45.10">
    <property type="entry name" value="Vanillyl-alcohol Oxidase, Chain A, domain 4"/>
    <property type="match status" value="1"/>
</dbReference>
<evidence type="ECO:0000259" key="2">
    <source>
        <dbReference type="Pfam" id="PF04030"/>
    </source>
</evidence>
<proteinExistence type="predicted"/>
<dbReference type="InterPro" id="IPR007173">
    <property type="entry name" value="ALO_C"/>
</dbReference>
<accession>A0A4Q9KD15</accession>
<dbReference type="Proteomes" id="UP000292373">
    <property type="component" value="Unassembled WGS sequence"/>
</dbReference>
<dbReference type="PANTHER" id="PTHR43762:SF1">
    <property type="entry name" value="D-ARABINONO-1,4-LACTONE OXIDASE"/>
    <property type="match status" value="1"/>
</dbReference>
<name>A0A4Q9KD15_9ACTN</name>
<sequence length="104" mass="11512">MQPAAGEFRRVGVRGAAGLRRRRPAGAVGLVQPHAGADVGDSFDVFERIVAEHGGRPHWGKQHTLGVDELRRVHPRLDDFLAVRDRLDPTRVLVNHHLDHILGP</sequence>
<dbReference type="GO" id="GO:0003885">
    <property type="term" value="F:D-arabinono-1,4-lactone oxidase activity"/>
    <property type="evidence" value="ECO:0007669"/>
    <property type="project" value="InterPro"/>
</dbReference>
<comment type="caution">
    <text evidence="3">The sequence shown here is derived from an EMBL/GenBank/DDBJ whole genome shotgun (WGS) entry which is preliminary data.</text>
</comment>
<dbReference type="Gene3D" id="3.30.70.2520">
    <property type="match status" value="1"/>
</dbReference>
<dbReference type="AlphaFoldDB" id="A0A4Q9KD15"/>
<dbReference type="InterPro" id="IPR010031">
    <property type="entry name" value="FAD_lactone_oxidase-like"/>
</dbReference>
<evidence type="ECO:0000256" key="1">
    <source>
        <dbReference type="ARBA" id="ARBA00023002"/>
    </source>
</evidence>
<evidence type="ECO:0000313" key="4">
    <source>
        <dbReference type="Proteomes" id="UP000292373"/>
    </source>
</evidence>
<dbReference type="Pfam" id="PF04030">
    <property type="entry name" value="ALO"/>
    <property type="match status" value="1"/>
</dbReference>
<dbReference type="GO" id="GO:0016020">
    <property type="term" value="C:membrane"/>
    <property type="evidence" value="ECO:0007669"/>
    <property type="project" value="InterPro"/>
</dbReference>
<organism evidence="3 4">
    <name type="scientific">Propioniciclava sinopodophylli</name>
    <dbReference type="NCBI Taxonomy" id="1837344"/>
    <lineage>
        <taxon>Bacteria</taxon>
        <taxon>Bacillati</taxon>
        <taxon>Actinomycetota</taxon>
        <taxon>Actinomycetes</taxon>
        <taxon>Propionibacteriales</taxon>
        <taxon>Propionibacteriaceae</taxon>
        <taxon>Propioniciclava</taxon>
    </lineage>
</organism>
<dbReference type="PANTHER" id="PTHR43762">
    <property type="entry name" value="L-GULONOLACTONE OXIDASE"/>
    <property type="match status" value="1"/>
</dbReference>